<accession>A0A4U1J7V5</accession>
<sequence length="493" mass="55267">MQRARVSGSVSPIVIVGSGFAGLAMAIRLKQAGIHDFILFEQAGRVGGTWRDNHYPGAACDVESHLYSFSFEPNPRWTRSFAPQAEILDYLEACARKYGLLPHIRLNTEVRRATFDERAGVWRVETSDGGTTMARVVVSACGGLNRPALPDIPGLGAFGGKTFHSARWDEHADLDGKTVPVIGTGASAIQIVPAIAPKVGRLHLFQRTPPWILPKQDRAITPRERQWFARVPLLQRMARLRQYWWHELFALGFVAEPRIMKLAERLARMYLAKSVPDPVLREKLTPRYTMGCKRVLLSNDYYPALLRSNVELVTDPIEAIEAEGVRTSDGGVREVDTLILATGFQAAEAVAPFEIRGRGGRDLNDAWRDGPEAYLGTTIAGFPNFFLIVGPNVGLGHSSMVFMIESQAAYVMSCIEAMRARRWKFVDVRPEAQAEENRKLQARFPRTVWSTGCVSWYQTRSGKNTTLWPGFTFEYRLRTRRFDPAPYEVVPMA</sequence>
<evidence type="ECO:0000313" key="2">
    <source>
        <dbReference type="Proteomes" id="UP000309215"/>
    </source>
</evidence>
<name>A0A4U1J7V5_9BACT</name>
<comment type="caution">
    <text evidence="1">The sequence shown here is derived from an EMBL/GenBank/DDBJ whole genome shotgun (WGS) entry which is preliminary data.</text>
</comment>
<proteinExistence type="predicted"/>
<dbReference type="Pfam" id="PF13738">
    <property type="entry name" value="Pyr_redox_3"/>
    <property type="match status" value="1"/>
</dbReference>
<dbReference type="PANTHER" id="PTHR42877:SF4">
    <property type="entry name" value="FAD_NAD(P)-BINDING DOMAIN-CONTAINING PROTEIN-RELATED"/>
    <property type="match status" value="1"/>
</dbReference>
<gene>
    <name evidence="1" type="ORF">E8A74_25080</name>
</gene>
<dbReference type="InterPro" id="IPR036188">
    <property type="entry name" value="FAD/NAD-bd_sf"/>
</dbReference>
<organism evidence="1 2">
    <name type="scientific">Polyangium fumosum</name>
    <dbReference type="NCBI Taxonomy" id="889272"/>
    <lineage>
        <taxon>Bacteria</taxon>
        <taxon>Pseudomonadati</taxon>
        <taxon>Myxococcota</taxon>
        <taxon>Polyangia</taxon>
        <taxon>Polyangiales</taxon>
        <taxon>Polyangiaceae</taxon>
        <taxon>Polyangium</taxon>
    </lineage>
</organism>
<dbReference type="EMBL" id="SSMQ01000028">
    <property type="protein sequence ID" value="TKD03483.1"/>
    <property type="molecule type" value="Genomic_DNA"/>
</dbReference>
<protein>
    <submittedName>
        <fullName evidence="1">NAD(P)/FAD-dependent oxidoreductase</fullName>
    </submittedName>
</protein>
<dbReference type="InterPro" id="IPR051209">
    <property type="entry name" value="FAD-bind_Monooxygenase_sf"/>
</dbReference>
<dbReference type="Gene3D" id="3.50.50.60">
    <property type="entry name" value="FAD/NAD(P)-binding domain"/>
    <property type="match status" value="2"/>
</dbReference>
<dbReference type="Proteomes" id="UP000309215">
    <property type="component" value="Unassembled WGS sequence"/>
</dbReference>
<evidence type="ECO:0000313" key="1">
    <source>
        <dbReference type="EMBL" id="TKD03483.1"/>
    </source>
</evidence>
<dbReference type="AlphaFoldDB" id="A0A4U1J7V5"/>
<dbReference type="SUPFAM" id="SSF51905">
    <property type="entry name" value="FAD/NAD(P)-binding domain"/>
    <property type="match status" value="2"/>
</dbReference>
<reference evidence="1 2" key="1">
    <citation type="submission" date="2019-04" db="EMBL/GenBank/DDBJ databases">
        <authorList>
            <person name="Li Y."/>
            <person name="Wang J."/>
        </authorList>
    </citation>
    <scope>NUCLEOTIDE SEQUENCE [LARGE SCALE GENOMIC DNA]</scope>
    <source>
        <strain evidence="1 2">DSM 14668</strain>
    </source>
</reference>
<dbReference type="OrthoDB" id="312624at2"/>
<keyword evidence="2" id="KW-1185">Reference proteome</keyword>
<dbReference type="PANTHER" id="PTHR42877">
    <property type="entry name" value="L-ORNITHINE N(5)-MONOOXYGENASE-RELATED"/>
    <property type="match status" value="1"/>
</dbReference>
<dbReference type="RefSeq" id="WP_136931603.1">
    <property type="nucleotide sequence ID" value="NZ_SSMQ01000028.1"/>
</dbReference>